<organism evidence="1 2">
    <name type="scientific">Dallia pectoralis</name>
    <name type="common">Alaska blackfish</name>
    <dbReference type="NCBI Taxonomy" id="75939"/>
    <lineage>
        <taxon>Eukaryota</taxon>
        <taxon>Metazoa</taxon>
        <taxon>Chordata</taxon>
        <taxon>Craniata</taxon>
        <taxon>Vertebrata</taxon>
        <taxon>Euteleostomi</taxon>
        <taxon>Actinopterygii</taxon>
        <taxon>Neopterygii</taxon>
        <taxon>Teleostei</taxon>
        <taxon>Protacanthopterygii</taxon>
        <taxon>Esociformes</taxon>
        <taxon>Umbridae</taxon>
        <taxon>Dallia</taxon>
    </lineage>
</organism>
<proteinExistence type="predicted"/>
<protein>
    <submittedName>
        <fullName evidence="1">Uncharacterized protein</fullName>
    </submittedName>
</protein>
<sequence>MHHEDGIINGAKLPTGCQMLRCMLAIKPGANGVLSQFDAAMVVLEQVWQFYMKANIPMAKCSNETTAKQLETMECRLDATFPLWPPNVEKLIDNPEDLAFLASMKTDRVATFGVLDIKLQLKSQAVNVHISLHLTQQLTEQKDQVLETISEEQHKQWTPPPLCTLHWDSKLTPMLSIRPC</sequence>
<dbReference type="Proteomes" id="UP001157502">
    <property type="component" value="Chromosome 6"/>
</dbReference>
<accession>A0ACC2H4J1</accession>
<keyword evidence="2" id="KW-1185">Reference proteome</keyword>
<evidence type="ECO:0000313" key="1">
    <source>
        <dbReference type="EMBL" id="KAJ8010903.1"/>
    </source>
</evidence>
<reference evidence="1" key="1">
    <citation type="submission" date="2021-05" db="EMBL/GenBank/DDBJ databases">
        <authorList>
            <person name="Pan Q."/>
            <person name="Jouanno E."/>
            <person name="Zahm M."/>
            <person name="Klopp C."/>
            <person name="Cabau C."/>
            <person name="Louis A."/>
            <person name="Berthelot C."/>
            <person name="Parey E."/>
            <person name="Roest Crollius H."/>
            <person name="Montfort J."/>
            <person name="Robinson-Rechavi M."/>
            <person name="Bouchez O."/>
            <person name="Lampietro C."/>
            <person name="Lopez Roques C."/>
            <person name="Donnadieu C."/>
            <person name="Postlethwait J."/>
            <person name="Bobe J."/>
            <person name="Dillon D."/>
            <person name="Chandos A."/>
            <person name="von Hippel F."/>
            <person name="Guiguen Y."/>
        </authorList>
    </citation>
    <scope>NUCLEOTIDE SEQUENCE</scope>
    <source>
        <strain evidence="1">YG-Jan2019</strain>
    </source>
</reference>
<gene>
    <name evidence="1" type="ORF">DPEC_G00079990</name>
</gene>
<comment type="caution">
    <text evidence="1">The sequence shown here is derived from an EMBL/GenBank/DDBJ whole genome shotgun (WGS) entry which is preliminary data.</text>
</comment>
<name>A0ACC2H4J1_DALPE</name>
<evidence type="ECO:0000313" key="2">
    <source>
        <dbReference type="Proteomes" id="UP001157502"/>
    </source>
</evidence>
<dbReference type="EMBL" id="CM055733">
    <property type="protein sequence ID" value="KAJ8010903.1"/>
    <property type="molecule type" value="Genomic_DNA"/>
</dbReference>